<evidence type="ECO:0000259" key="1">
    <source>
        <dbReference type="PROSITE" id="PS51112"/>
    </source>
</evidence>
<evidence type="ECO:0000313" key="2">
    <source>
        <dbReference type="EMBL" id="KPL75776.1"/>
    </source>
</evidence>
<dbReference type="Proteomes" id="UP000050501">
    <property type="component" value="Unassembled WGS sequence"/>
</dbReference>
<dbReference type="Gene3D" id="3.30.1490.150">
    <property type="entry name" value="Hypothetical protein ph0010, domain 2"/>
    <property type="match status" value="1"/>
</dbReference>
<dbReference type="NCBIfam" id="TIGR00296">
    <property type="entry name" value="TIGR00296 family protein"/>
    <property type="match status" value="1"/>
</dbReference>
<dbReference type="NCBIfam" id="TIGR04335">
    <property type="entry name" value="AmmeMemoSam_A"/>
    <property type="match status" value="1"/>
</dbReference>
<dbReference type="InterPro" id="IPR036071">
    <property type="entry name" value="AMMECR1_dom_sf"/>
</dbReference>
<dbReference type="STRING" id="229921.ADN01_18345"/>
<dbReference type="RefSeq" id="WP_062417882.1">
    <property type="nucleotide sequence ID" value="NZ_DF967974.1"/>
</dbReference>
<evidence type="ECO:0000313" key="3">
    <source>
        <dbReference type="Proteomes" id="UP000050501"/>
    </source>
</evidence>
<reference evidence="2 3" key="1">
    <citation type="submission" date="2015-07" db="EMBL/GenBank/DDBJ databases">
        <title>Genome sequence of Levilinea saccharolytica DSM 16555.</title>
        <authorList>
            <person name="Hemp J."/>
            <person name="Ward L.M."/>
            <person name="Pace L.A."/>
            <person name="Fischer W.W."/>
        </authorList>
    </citation>
    <scope>NUCLEOTIDE SEQUENCE [LARGE SCALE GENOMIC DNA]</scope>
    <source>
        <strain evidence="2 3">KIBI-1</strain>
    </source>
</reference>
<dbReference type="InterPro" id="IPR027485">
    <property type="entry name" value="AMMECR1_N"/>
</dbReference>
<name>A0A0P6XL11_9CHLR</name>
<proteinExistence type="predicted"/>
<dbReference type="EMBL" id="LGCM01000065">
    <property type="protein sequence ID" value="KPL75776.1"/>
    <property type="molecule type" value="Genomic_DNA"/>
</dbReference>
<dbReference type="InterPro" id="IPR002733">
    <property type="entry name" value="AMMECR1_domain"/>
</dbReference>
<dbReference type="InterPro" id="IPR023473">
    <property type="entry name" value="AMMECR1"/>
</dbReference>
<dbReference type="PANTHER" id="PTHR13016:SF0">
    <property type="entry name" value="AMME SYNDROME CANDIDATE GENE 1 PROTEIN"/>
    <property type="match status" value="1"/>
</dbReference>
<dbReference type="Gene3D" id="3.30.700.20">
    <property type="entry name" value="Hypothetical protein ph0010, domain 1"/>
    <property type="match status" value="1"/>
</dbReference>
<sequence length="193" mass="21683">MTSTTLTLDERRTLLRLARETVARTARRQTVNVRVEDYSPALQAWGASFVTLTTADGDLRGCIGALEAYQPLVQDVCEHAAAAASEDYRFYPVRPEEVDSLHIEISILTAPQILEYSDGADLAARLRPGVDGVILWDGGRRATFLPQVWEKLPDPEEFLAHLCMKMGAPADTWRRRKLRVGVYQVEEFHEGQI</sequence>
<dbReference type="AlphaFoldDB" id="A0A0P6XL11"/>
<keyword evidence="3" id="KW-1185">Reference proteome</keyword>
<dbReference type="PANTHER" id="PTHR13016">
    <property type="entry name" value="AMMECR1 HOMOLOG"/>
    <property type="match status" value="1"/>
</dbReference>
<dbReference type="PROSITE" id="PS51112">
    <property type="entry name" value="AMMECR1"/>
    <property type="match status" value="1"/>
</dbReference>
<dbReference type="InterPro" id="IPR027623">
    <property type="entry name" value="AmmeMemoSam_A"/>
</dbReference>
<gene>
    <name evidence="2" type="ORF">ADN01_18345</name>
</gene>
<organism evidence="2 3">
    <name type="scientific">Levilinea saccharolytica</name>
    <dbReference type="NCBI Taxonomy" id="229921"/>
    <lineage>
        <taxon>Bacteria</taxon>
        <taxon>Bacillati</taxon>
        <taxon>Chloroflexota</taxon>
        <taxon>Anaerolineae</taxon>
        <taxon>Anaerolineales</taxon>
        <taxon>Anaerolineaceae</taxon>
        <taxon>Levilinea</taxon>
    </lineage>
</organism>
<dbReference type="Pfam" id="PF01871">
    <property type="entry name" value="AMMECR1"/>
    <property type="match status" value="1"/>
</dbReference>
<protein>
    <recommendedName>
        <fullName evidence="1">AMMECR1 domain-containing protein</fullName>
    </recommendedName>
</protein>
<dbReference type="OrthoDB" id="159752at2"/>
<feature type="domain" description="AMMECR1" evidence="1">
    <location>
        <begin position="9"/>
        <end position="193"/>
    </location>
</feature>
<comment type="caution">
    <text evidence="2">The sequence shown here is derived from an EMBL/GenBank/DDBJ whole genome shotgun (WGS) entry which is preliminary data.</text>
</comment>
<dbReference type="PATRIC" id="fig|229921.5.peg.312"/>
<dbReference type="SUPFAM" id="SSF143447">
    <property type="entry name" value="AMMECR1-like"/>
    <property type="match status" value="1"/>
</dbReference>
<accession>A0A0P6XL11</accession>